<dbReference type="PANTHER" id="PTHR11002">
    <property type="entry name" value="CARBONIC ANHYDRASE"/>
    <property type="match status" value="1"/>
</dbReference>
<sequence>MAHQHHQEANMGSQDTFQSALSSNKAWVEHLTHQNPTLLPTLAQGQKPSILWLGCSDSRVPETTVLGLQPGDVFTTRNIANIIHPGDLSAAAVVEYAVANVGVAHVVLCGHTGCGGVNAALGNKKIGVIDTWLLPLRELRAKFAGEWAGLSAEERAGRLVEENVRRGVMVLRGNPNVIAAVRERGVVVHGCVYDVKTGLVRELDCPVAEGEEKAMVEAFATA</sequence>
<reference evidence="9 10" key="1">
    <citation type="submission" date="2019-09" db="EMBL/GenBank/DDBJ databases">
        <title>The hologenome of the rock-dwelling lichen Lasallia pustulata.</title>
        <authorList>
            <person name="Greshake Tzovaras B."/>
            <person name="Segers F."/>
            <person name="Bicker A."/>
            <person name="Dal Grande F."/>
            <person name="Otte J."/>
            <person name="Hankeln T."/>
            <person name="Schmitt I."/>
            <person name="Ebersberger I."/>
        </authorList>
    </citation>
    <scope>NUCLEOTIDE SEQUENCE [LARGE SCALE GENOMIC DNA]</scope>
    <source>
        <strain evidence="9">A1-1</strain>
    </source>
</reference>
<evidence type="ECO:0000256" key="5">
    <source>
        <dbReference type="ARBA" id="ARBA00023239"/>
    </source>
</evidence>
<evidence type="ECO:0000313" key="9">
    <source>
        <dbReference type="EMBL" id="KAA6411055.1"/>
    </source>
</evidence>
<dbReference type="SMART" id="SM00947">
    <property type="entry name" value="Pro_CA"/>
    <property type="match status" value="1"/>
</dbReference>
<dbReference type="AlphaFoldDB" id="A0A5M8PNM5"/>
<dbReference type="InterPro" id="IPR036874">
    <property type="entry name" value="Carbonic_anhydrase_sf"/>
</dbReference>
<organism evidence="9 10">
    <name type="scientific">Lasallia pustulata</name>
    <dbReference type="NCBI Taxonomy" id="136370"/>
    <lineage>
        <taxon>Eukaryota</taxon>
        <taxon>Fungi</taxon>
        <taxon>Dikarya</taxon>
        <taxon>Ascomycota</taxon>
        <taxon>Pezizomycotina</taxon>
        <taxon>Lecanoromycetes</taxon>
        <taxon>OSLEUM clade</taxon>
        <taxon>Umbilicariomycetidae</taxon>
        <taxon>Umbilicariales</taxon>
        <taxon>Umbilicariaceae</taxon>
        <taxon>Lasallia</taxon>
    </lineage>
</organism>
<dbReference type="InterPro" id="IPR001765">
    <property type="entry name" value="Carbonic_anhydrase"/>
</dbReference>
<comment type="function">
    <text evidence="8">Reversible hydration of carbon dioxide.</text>
</comment>
<feature type="binding site" evidence="7">
    <location>
        <position position="55"/>
    </location>
    <ligand>
        <name>Zn(2+)</name>
        <dbReference type="ChEBI" id="CHEBI:29105"/>
    </ligand>
</feature>
<dbReference type="CDD" id="cd00883">
    <property type="entry name" value="beta_CA_cladeA"/>
    <property type="match status" value="1"/>
</dbReference>
<feature type="binding site" evidence="7">
    <location>
        <position position="111"/>
    </location>
    <ligand>
        <name>Zn(2+)</name>
        <dbReference type="ChEBI" id="CHEBI:29105"/>
    </ligand>
</feature>
<keyword evidence="4 7" id="KW-0862">Zinc</keyword>
<keyword evidence="5 8" id="KW-0456">Lyase</keyword>
<dbReference type="Gene3D" id="3.40.1050.10">
    <property type="entry name" value="Carbonic anhydrase"/>
    <property type="match status" value="1"/>
</dbReference>
<dbReference type="PANTHER" id="PTHR11002:SF76">
    <property type="entry name" value="CARBONIC ANHYDRASE"/>
    <property type="match status" value="1"/>
</dbReference>
<comment type="similarity">
    <text evidence="1 8">Belongs to the beta-class carbonic anhydrase family.</text>
</comment>
<keyword evidence="3 7" id="KW-0479">Metal-binding</keyword>
<dbReference type="GO" id="GO:0004089">
    <property type="term" value="F:carbonate dehydratase activity"/>
    <property type="evidence" value="ECO:0007669"/>
    <property type="project" value="UniProtKB-UniRule"/>
</dbReference>
<dbReference type="InterPro" id="IPR015892">
    <property type="entry name" value="Carbonic_anhydrase_CS"/>
</dbReference>
<comment type="catalytic activity">
    <reaction evidence="6 8">
        <text>hydrogencarbonate + H(+) = CO2 + H2O</text>
        <dbReference type="Rhea" id="RHEA:10748"/>
        <dbReference type="ChEBI" id="CHEBI:15377"/>
        <dbReference type="ChEBI" id="CHEBI:15378"/>
        <dbReference type="ChEBI" id="CHEBI:16526"/>
        <dbReference type="ChEBI" id="CHEBI:17544"/>
        <dbReference type="EC" id="4.2.1.1"/>
    </reaction>
</comment>
<evidence type="ECO:0000256" key="4">
    <source>
        <dbReference type="ARBA" id="ARBA00022833"/>
    </source>
</evidence>
<dbReference type="GO" id="GO:0008270">
    <property type="term" value="F:zinc ion binding"/>
    <property type="evidence" value="ECO:0007669"/>
    <property type="project" value="UniProtKB-UniRule"/>
</dbReference>
<evidence type="ECO:0000256" key="2">
    <source>
        <dbReference type="ARBA" id="ARBA00012925"/>
    </source>
</evidence>
<evidence type="ECO:0000256" key="3">
    <source>
        <dbReference type="ARBA" id="ARBA00022723"/>
    </source>
</evidence>
<dbReference type="GO" id="GO:0015976">
    <property type="term" value="P:carbon utilization"/>
    <property type="evidence" value="ECO:0007669"/>
    <property type="project" value="InterPro"/>
</dbReference>
<proteinExistence type="inferred from homology"/>
<evidence type="ECO:0000256" key="6">
    <source>
        <dbReference type="ARBA" id="ARBA00048348"/>
    </source>
</evidence>
<dbReference type="GO" id="GO:0071244">
    <property type="term" value="P:cellular response to carbon dioxide"/>
    <property type="evidence" value="ECO:0007669"/>
    <property type="project" value="TreeGrafter"/>
</dbReference>
<dbReference type="EC" id="4.2.1.1" evidence="2 8"/>
<evidence type="ECO:0000313" key="10">
    <source>
        <dbReference type="Proteomes" id="UP000324767"/>
    </source>
</evidence>
<comment type="caution">
    <text evidence="9">The sequence shown here is derived from an EMBL/GenBank/DDBJ whole genome shotgun (WGS) entry which is preliminary data.</text>
</comment>
<dbReference type="SUPFAM" id="SSF53056">
    <property type="entry name" value="beta-carbonic anhydrase, cab"/>
    <property type="match status" value="1"/>
</dbReference>
<dbReference type="GO" id="GO:0034599">
    <property type="term" value="P:cellular response to oxidative stress"/>
    <property type="evidence" value="ECO:0007669"/>
    <property type="project" value="TreeGrafter"/>
</dbReference>
<dbReference type="PROSITE" id="PS00705">
    <property type="entry name" value="PROK_CO2_ANHYDRASE_2"/>
    <property type="match status" value="1"/>
</dbReference>
<name>A0A5M8PNM5_9LECA</name>
<dbReference type="OrthoDB" id="10248475at2759"/>
<evidence type="ECO:0000256" key="7">
    <source>
        <dbReference type="PIRSR" id="PIRSR601765-1"/>
    </source>
</evidence>
<dbReference type="EMBL" id="VXIT01000008">
    <property type="protein sequence ID" value="KAA6411055.1"/>
    <property type="molecule type" value="Genomic_DNA"/>
</dbReference>
<evidence type="ECO:0000256" key="8">
    <source>
        <dbReference type="RuleBase" id="RU003956"/>
    </source>
</evidence>
<dbReference type="GO" id="GO:0005737">
    <property type="term" value="C:cytoplasm"/>
    <property type="evidence" value="ECO:0007669"/>
    <property type="project" value="TreeGrafter"/>
</dbReference>
<dbReference type="Proteomes" id="UP000324767">
    <property type="component" value="Unassembled WGS sequence"/>
</dbReference>
<comment type="cofactor">
    <cofactor evidence="7">
        <name>Zn(2+)</name>
        <dbReference type="ChEBI" id="CHEBI:29105"/>
    </cofactor>
    <text evidence="7">Binds 1 zinc ion per subunit.</text>
</comment>
<gene>
    <name evidence="9" type="ORF">FRX48_05366</name>
</gene>
<protein>
    <recommendedName>
        <fullName evidence="2 8">Carbonic anhydrase</fullName>
        <ecNumber evidence="2 8">4.2.1.1</ecNumber>
    </recommendedName>
    <alternativeName>
        <fullName evidence="8">Carbonate dehydratase</fullName>
    </alternativeName>
</protein>
<dbReference type="Pfam" id="PF00484">
    <property type="entry name" value="Pro_CA"/>
    <property type="match status" value="1"/>
</dbReference>
<feature type="binding site" evidence="7">
    <location>
        <position position="114"/>
    </location>
    <ligand>
        <name>Zn(2+)</name>
        <dbReference type="ChEBI" id="CHEBI:29105"/>
    </ligand>
</feature>
<feature type="binding site" evidence="7">
    <location>
        <position position="57"/>
    </location>
    <ligand>
        <name>Zn(2+)</name>
        <dbReference type="ChEBI" id="CHEBI:29105"/>
    </ligand>
</feature>
<accession>A0A5M8PNM5</accession>
<evidence type="ECO:0000256" key="1">
    <source>
        <dbReference type="ARBA" id="ARBA00006217"/>
    </source>
</evidence>